<dbReference type="InterPro" id="IPR002885">
    <property type="entry name" value="PPR_rpt"/>
</dbReference>
<dbReference type="Pfam" id="PF01535">
    <property type="entry name" value="PPR"/>
    <property type="match status" value="5"/>
</dbReference>
<gene>
    <name evidence="4" type="ORF">Ddye_022356</name>
</gene>
<dbReference type="NCBIfam" id="TIGR00756">
    <property type="entry name" value="PPR"/>
    <property type="match status" value="7"/>
</dbReference>
<evidence type="ECO:0000256" key="3">
    <source>
        <dbReference type="PROSITE-ProRule" id="PRU00708"/>
    </source>
</evidence>
<name>A0AAD9WXR7_9ROSI</name>
<keyword evidence="5" id="KW-1185">Reference proteome</keyword>
<dbReference type="PROSITE" id="PS51375">
    <property type="entry name" value="PPR"/>
    <property type="match status" value="5"/>
</dbReference>
<comment type="similarity">
    <text evidence="1">Belongs to the PPR family. PCMP-H subfamily.</text>
</comment>
<organism evidence="4 5">
    <name type="scientific">Dipteronia dyeriana</name>
    <dbReference type="NCBI Taxonomy" id="168575"/>
    <lineage>
        <taxon>Eukaryota</taxon>
        <taxon>Viridiplantae</taxon>
        <taxon>Streptophyta</taxon>
        <taxon>Embryophyta</taxon>
        <taxon>Tracheophyta</taxon>
        <taxon>Spermatophyta</taxon>
        <taxon>Magnoliopsida</taxon>
        <taxon>eudicotyledons</taxon>
        <taxon>Gunneridae</taxon>
        <taxon>Pentapetalae</taxon>
        <taxon>rosids</taxon>
        <taxon>malvids</taxon>
        <taxon>Sapindales</taxon>
        <taxon>Sapindaceae</taxon>
        <taxon>Hippocastanoideae</taxon>
        <taxon>Acereae</taxon>
        <taxon>Dipteronia</taxon>
    </lineage>
</organism>
<evidence type="ECO:0008006" key="6">
    <source>
        <dbReference type="Google" id="ProtNLM"/>
    </source>
</evidence>
<feature type="repeat" description="PPR" evidence="3">
    <location>
        <begin position="65"/>
        <end position="99"/>
    </location>
</feature>
<comment type="caution">
    <text evidence="4">The sequence shown here is derived from an EMBL/GenBank/DDBJ whole genome shotgun (WGS) entry which is preliminary data.</text>
</comment>
<evidence type="ECO:0000256" key="1">
    <source>
        <dbReference type="ARBA" id="ARBA00006643"/>
    </source>
</evidence>
<feature type="repeat" description="PPR" evidence="3">
    <location>
        <begin position="166"/>
        <end position="200"/>
    </location>
</feature>
<dbReference type="Proteomes" id="UP001280121">
    <property type="component" value="Unassembled WGS sequence"/>
</dbReference>
<protein>
    <recommendedName>
        <fullName evidence="6">Chlororespiratory reduction 4</fullName>
    </recommendedName>
</protein>
<dbReference type="FunFam" id="1.25.40.10:FF:000184">
    <property type="entry name" value="Pentatricopeptide repeat-containing protein, chloroplastic"/>
    <property type="match status" value="1"/>
</dbReference>
<keyword evidence="2" id="KW-0677">Repeat</keyword>
<dbReference type="InterPro" id="IPR046848">
    <property type="entry name" value="E_motif"/>
</dbReference>
<dbReference type="Gene3D" id="1.25.40.10">
    <property type="entry name" value="Tetratricopeptide repeat domain"/>
    <property type="match status" value="5"/>
</dbReference>
<dbReference type="EMBL" id="JANJYI010000006">
    <property type="protein sequence ID" value="KAK2647161.1"/>
    <property type="molecule type" value="Genomic_DNA"/>
</dbReference>
<dbReference type="Pfam" id="PF20431">
    <property type="entry name" value="E_motif"/>
    <property type="match status" value="1"/>
</dbReference>
<dbReference type="InterPro" id="IPR011990">
    <property type="entry name" value="TPR-like_helical_dom_sf"/>
</dbReference>
<feature type="repeat" description="PPR" evidence="3">
    <location>
        <begin position="321"/>
        <end position="355"/>
    </location>
</feature>
<dbReference type="PANTHER" id="PTHR47926">
    <property type="entry name" value="PENTATRICOPEPTIDE REPEAT-CONTAINING PROTEIN"/>
    <property type="match status" value="1"/>
</dbReference>
<evidence type="ECO:0000313" key="4">
    <source>
        <dbReference type="EMBL" id="KAK2647161.1"/>
    </source>
</evidence>
<dbReference type="Pfam" id="PF13041">
    <property type="entry name" value="PPR_2"/>
    <property type="match status" value="3"/>
</dbReference>
<dbReference type="InterPro" id="IPR046960">
    <property type="entry name" value="PPR_At4g14850-like_plant"/>
</dbReference>
<sequence length="667" mass="75098">MNHSLLQFLKKANSLKSFKSIHSHLIISGTINSSDLILNKLLRIYSRFGAIDYGRKLFDEIPQPNEFLWTALIHGYVVNYRYAEAFSMFVRMLSESVTPLNFTIATILKALAREKRVKEGMGIYGFVLKGGFSFDMIVRNAVLDLFMRCGETDFARWAFDEMAEKDVVSWNTMVSGYGNVGRVDIAHKLFDKMTERNVVSWTSLINGYIKSGNMVEARALFDRMPNKDLASRNVMVSGYLDADDLVGARSVFEAMPFRGIETWNLMISGFCKAGEIEIAEELFNRMPDRNTVSWTTIMDGYIKSGNVDRARFLFDQMPKKNLISWSIMIGGYAKNGQPHNALELYRSFKEQGIKPDETFILGIISACSQLGILDTAESIIHDFSEPSIFSNLRVVNSLIDMYAKCGSTERAKQVFEMAHQKDLLCYSTMIAAFANNGLGQGAISLFDEMQRENIRPDGVAFLGVLTACNHGGLVNEGKMYFKHMIDEYGIQPSEKHYACVVDLLGRSGCLDEAHNIIKNMPIAPHSAVWGALLAACRVHCNVQLAEVASAELFKIEPYNSGNYVLLSNTYAAAGLWDDVARVRKMVRERRVRKNRGSSWIDMGCTIHEFVMGDTSHSDSESIYFILDLLCEDMKILGYILNSEKTEVLPLNIMFPSNAYFCNLLEDG</sequence>
<feature type="repeat" description="PPR" evidence="3">
    <location>
        <begin position="259"/>
        <end position="293"/>
    </location>
</feature>
<dbReference type="GO" id="GO:0009451">
    <property type="term" value="P:RNA modification"/>
    <property type="evidence" value="ECO:0007669"/>
    <property type="project" value="InterPro"/>
</dbReference>
<dbReference type="FunFam" id="1.25.40.10:FF:000333">
    <property type="entry name" value="Pentatricopeptide repeat-containing protein"/>
    <property type="match status" value="1"/>
</dbReference>
<reference evidence="4" key="1">
    <citation type="journal article" date="2023" name="Plant J.">
        <title>Genome sequences and population genomics provide insights into the demographic history, inbreeding, and mutation load of two 'living fossil' tree species of Dipteronia.</title>
        <authorList>
            <person name="Feng Y."/>
            <person name="Comes H.P."/>
            <person name="Chen J."/>
            <person name="Zhu S."/>
            <person name="Lu R."/>
            <person name="Zhang X."/>
            <person name="Li P."/>
            <person name="Qiu J."/>
            <person name="Olsen K.M."/>
            <person name="Qiu Y."/>
        </authorList>
    </citation>
    <scope>NUCLEOTIDE SEQUENCE</scope>
    <source>
        <strain evidence="4">KIB01</strain>
    </source>
</reference>
<evidence type="ECO:0000313" key="5">
    <source>
        <dbReference type="Proteomes" id="UP001280121"/>
    </source>
</evidence>
<evidence type="ECO:0000256" key="2">
    <source>
        <dbReference type="ARBA" id="ARBA00022737"/>
    </source>
</evidence>
<accession>A0AAD9WXR7</accession>
<proteinExistence type="inferred from homology"/>
<dbReference type="AlphaFoldDB" id="A0AAD9WXR7"/>
<dbReference type="GO" id="GO:0003723">
    <property type="term" value="F:RNA binding"/>
    <property type="evidence" value="ECO:0007669"/>
    <property type="project" value="InterPro"/>
</dbReference>
<feature type="repeat" description="PPR" evidence="3">
    <location>
        <begin position="422"/>
        <end position="456"/>
    </location>
</feature>